<feature type="transmembrane region" description="Helical" evidence="6">
    <location>
        <begin position="939"/>
        <end position="963"/>
    </location>
</feature>
<feature type="transmembrane region" description="Helical" evidence="6">
    <location>
        <begin position="457"/>
        <end position="479"/>
    </location>
</feature>
<feature type="transmembrane region" description="Helical" evidence="6">
    <location>
        <begin position="969"/>
        <end position="991"/>
    </location>
</feature>
<keyword evidence="5 6" id="KW-0472">Membrane</keyword>
<feature type="transmembrane region" description="Helical" evidence="6">
    <location>
        <begin position="684"/>
        <end position="705"/>
    </location>
</feature>
<feature type="transmembrane region" description="Helical" evidence="6">
    <location>
        <begin position="233"/>
        <end position="257"/>
    </location>
</feature>
<feature type="transmembrane region" description="Helical" evidence="6">
    <location>
        <begin position="140"/>
        <end position="161"/>
    </location>
</feature>
<feature type="transmembrane region" description="Helical" evidence="6">
    <location>
        <begin position="399"/>
        <end position="421"/>
    </location>
</feature>
<comment type="similarity">
    <text evidence="2 6">Belongs to the multi antimicrobial extrusion (MATE) (TC 2.A.66.1) family.</text>
</comment>
<dbReference type="PANTHER" id="PTHR11206">
    <property type="entry name" value="MULTIDRUG RESISTANCE PROTEIN"/>
    <property type="match status" value="1"/>
</dbReference>
<feature type="compositionally biased region" description="Basic and acidic residues" evidence="7">
    <location>
        <begin position="32"/>
        <end position="42"/>
    </location>
</feature>
<proteinExistence type="inferred from homology"/>
<dbReference type="OrthoDB" id="2126698at2759"/>
<dbReference type="GO" id="GO:0015297">
    <property type="term" value="F:antiporter activity"/>
    <property type="evidence" value="ECO:0007669"/>
    <property type="project" value="InterPro"/>
</dbReference>
<organism evidence="8 9">
    <name type="scientific">Carpinus fangiana</name>
    <dbReference type="NCBI Taxonomy" id="176857"/>
    <lineage>
        <taxon>Eukaryota</taxon>
        <taxon>Viridiplantae</taxon>
        <taxon>Streptophyta</taxon>
        <taxon>Embryophyta</taxon>
        <taxon>Tracheophyta</taxon>
        <taxon>Spermatophyta</taxon>
        <taxon>Magnoliopsida</taxon>
        <taxon>eudicotyledons</taxon>
        <taxon>Gunneridae</taxon>
        <taxon>Pentapetalae</taxon>
        <taxon>rosids</taxon>
        <taxon>fabids</taxon>
        <taxon>Fagales</taxon>
        <taxon>Betulaceae</taxon>
        <taxon>Carpinus</taxon>
    </lineage>
</organism>
<keyword evidence="9" id="KW-1185">Reference proteome</keyword>
<evidence type="ECO:0000313" key="9">
    <source>
        <dbReference type="Proteomes" id="UP000327013"/>
    </source>
</evidence>
<feature type="transmembrane region" description="Helical" evidence="6">
    <location>
        <begin position="910"/>
        <end position="932"/>
    </location>
</feature>
<dbReference type="NCBIfam" id="TIGR00797">
    <property type="entry name" value="matE"/>
    <property type="match status" value="2"/>
</dbReference>
<evidence type="ECO:0000313" key="8">
    <source>
        <dbReference type="EMBL" id="KAE8099967.1"/>
    </source>
</evidence>
<keyword evidence="3 6" id="KW-0812">Transmembrane</keyword>
<evidence type="ECO:0000256" key="1">
    <source>
        <dbReference type="ARBA" id="ARBA00004141"/>
    </source>
</evidence>
<evidence type="ECO:0000256" key="2">
    <source>
        <dbReference type="ARBA" id="ARBA00010199"/>
    </source>
</evidence>
<dbReference type="GO" id="GO:0042910">
    <property type="term" value="F:xenobiotic transmembrane transporter activity"/>
    <property type="evidence" value="ECO:0007669"/>
    <property type="project" value="InterPro"/>
</dbReference>
<accession>A0A5N6RNC3</accession>
<dbReference type="InterPro" id="IPR002528">
    <property type="entry name" value="MATE_fam"/>
</dbReference>
<dbReference type="GO" id="GO:1990961">
    <property type="term" value="P:xenobiotic detoxification by transmembrane export across the plasma membrane"/>
    <property type="evidence" value="ECO:0007669"/>
    <property type="project" value="InterPro"/>
</dbReference>
<feature type="region of interest" description="Disordered" evidence="7">
    <location>
        <begin position="1"/>
        <end position="43"/>
    </location>
</feature>
<comment type="subcellular location">
    <subcellularLocation>
        <location evidence="1">Membrane</location>
        <topology evidence="1">Multi-pass membrane protein</topology>
    </subcellularLocation>
</comment>
<evidence type="ECO:0000256" key="5">
    <source>
        <dbReference type="ARBA" id="ARBA00023136"/>
    </source>
</evidence>
<name>A0A5N6RNC3_9ROSI</name>
<evidence type="ECO:0000256" key="7">
    <source>
        <dbReference type="SAM" id="MobiDB-lite"/>
    </source>
</evidence>
<protein>
    <recommendedName>
        <fullName evidence="6">Protein DETOXIFICATION</fullName>
    </recommendedName>
    <alternativeName>
        <fullName evidence="6">Multidrug and toxic compound extrusion protein</fullName>
    </alternativeName>
</protein>
<dbReference type="GO" id="GO:0016020">
    <property type="term" value="C:membrane"/>
    <property type="evidence" value="ECO:0007669"/>
    <property type="project" value="UniProtKB-SubCell"/>
</dbReference>
<keyword evidence="4 6" id="KW-1133">Transmembrane helix</keyword>
<feature type="transmembrane region" description="Helical" evidence="6">
    <location>
        <begin position="602"/>
        <end position="630"/>
    </location>
</feature>
<dbReference type="AlphaFoldDB" id="A0A5N6RNC3"/>
<feature type="transmembrane region" description="Helical" evidence="6">
    <location>
        <begin position="58"/>
        <end position="79"/>
    </location>
</feature>
<feature type="transmembrane region" description="Helical" evidence="6">
    <location>
        <begin position="359"/>
        <end position="379"/>
    </location>
</feature>
<dbReference type="InterPro" id="IPR045069">
    <property type="entry name" value="MATE_euk"/>
</dbReference>
<dbReference type="Proteomes" id="UP000327013">
    <property type="component" value="Chromosome 7"/>
</dbReference>
<feature type="transmembrane region" description="Helical" evidence="6">
    <location>
        <begin position="651"/>
        <end position="672"/>
    </location>
</feature>
<sequence>MLRGTSKGSRWASRQEEEDPLLGSGAEQNEQQQHEQERREEENAGSVVRRTWFESKKIWVIAGPSILSRLAMYSLTVVTQSFSGHLSDLDLAAISICTTVVIAITFGFMLGMASALETLCGQAFGAKQYNMLGIYLQRSWIVLFLFSVLLLPMFVFASPILKLLGQSNALAEQSGVVAMWLIPMHLSFPFQFTLQRFLQSQLKTAAIAWISVGALAVHVFVSWFFVYKLRVGIVGAALTLDFSWWLSVFGLYGYAVCGGCPHSWTGFSAQAFAGLWEFSKLSVASGVMLALENFYYRVLIIVSGYLHKTEVSVDALSICMTIFGWESMIPLGFLAATGVRVANELGAGNAKSAKFATKVSVLTSLVVGLLFWSITIAFHEKLAMIFTSSTSVTALVNKLAVLLAFTILLNCIQPVLSGVAVGSGWQAVVAFVNLGSYYLVGVPLGVFLGWFLALGITGIWCGMIGGTVVQTLILTIITVRCEWEKEGMCGCYCTSSSSTMQMQNQVTGHSGFFLQRKSLMGAVIRRDDEDLHQSLLPESTTPDFGLKPGAEDQDDKNLASRVWIETRKLWRIVGPAIFSRVVSYSMNIITQAFAGHLGDVELAAISFANTVIVGFNFGLLLGMGSALETLCGQAFGAKRYHMLGIYLQRSWIVLFCCCFLLLPVYVFAAQILKLLGQPDDVAEMSGVVACWLIPLHFSFAFQFPLQRFLQSQLKNSVIAWVSLAGLLVNVLTSWLFVYVFDFGVVGAAISLDISWWVLVFGLYGYAACGGCPLTWSGFSMEAFQGLWEFLKLSAASGVMLCLENWYYRILILMTGYLQNATLAVDALSVCMSINGWELMIPLAFFAGTGVRVANELGAGNGKAARFATIVSVTQSSIIGLFFCVLIMLLHNKIAYIFTTSADVLEAVDNLSVLLAVTILLNSVQPVLSGVAVGSGWQAWVAYINLGCYYVVGLPLGILLGLVFDLGVKGIWGGMIFGGTAIQTMILAIITIRSDWEKEAEKAGVRVNRWSTPKPEDHPEVQD</sequence>
<feature type="transmembrane region" description="Helical" evidence="6">
    <location>
        <begin position="173"/>
        <end position="194"/>
    </location>
</feature>
<feature type="transmembrane region" description="Helical" evidence="6">
    <location>
        <begin position="428"/>
        <end position="451"/>
    </location>
</feature>
<evidence type="ECO:0000256" key="6">
    <source>
        <dbReference type="RuleBase" id="RU004914"/>
    </source>
</evidence>
<feature type="transmembrane region" description="Helical" evidence="6">
    <location>
        <begin position="866"/>
        <end position="890"/>
    </location>
</feature>
<gene>
    <name evidence="8" type="ORF">FH972_017909</name>
</gene>
<evidence type="ECO:0000256" key="3">
    <source>
        <dbReference type="ARBA" id="ARBA00022692"/>
    </source>
</evidence>
<dbReference type="Pfam" id="PF01554">
    <property type="entry name" value="MatE"/>
    <property type="match status" value="4"/>
</dbReference>
<dbReference type="CDD" id="cd13132">
    <property type="entry name" value="MATE_eukaryotic"/>
    <property type="match status" value="2"/>
</dbReference>
<feature type="transmembrane region" description="Helical" evidence="6">
    <location>
        <begin position="206"/>
        <end position="227"/>
    </location>
</feature>
<evidence type="ECO:0000256" key="4">
    <source>
        <dbReference type="ARBA" id="ARBA00022989"/>
    </source>
</evidence>
<reference evidence="8 9" key="1">
    <citation type="submission" date="2019-06" db="EMBL/GenBank/DDBJ databases">
        <title>A chromosomal-level reference genome of Carpinus fangiana (Coryloideae, Betulaceae).</title>
        <authorList>
            <person name="Yang X."/>
            <person name="Wang Z."/>
            <person name="Zhang L."/>
            <person name="Hao G."/>
            <person name="Liu J."/>
            <person name="Yang Y."/>
        </authorList>
    </citation>
    <scope>NUCLEOTIDE SEQUENCE [LARGE SCALE GENOMIC DNA]</scope>
    <source>
        <strain evidence="8">Cfa_2016G</strain>
        <tissue evidence="8">Leaf</tissue>
    </source>
</reference>
<feature type="transmembrane region" description="Helical" evidence="6">
    <location>
        <begin position="91"/>
        <end position="119"/>
    </location>
</feature>
<feature type="transmembrane region" description="Helical" evidence="6">
    <location>
        <begin position="717"/>
        <end position="741"/>
    </location>
</feature>
<dbReference type="EMBL" id="CM017327">
    <property type="protein sequence ID" value="KAE8099967.1"/>
    <property type="molecule type" value="Genomic_DNA"/>
</dbReference>
<feature type="transmembrane region" description="Helical" evidence="6">
    <location>
        <begin position="569"/>
        <end position="590"/>
    </location>
</feature>
<feature type="transmembrane region" description="Helical" evidence="6">
    <location>
        <begin position="753"/>
        <end position="775"/>
    </location>
</feature>